<proteinExistence type="predicted"/>
<comment type="caution">
    <text evidence="2">The sequence shown here is derived from an EMBL/GenBank/DDBJ whole genome shotgun (WGS) entry which is preliminary data.</text>
</comment>
<evidence type="ECO:0000259" key="1">
    <source>
        <dbReference type="Pfam" id="PF12770"/>
    </source>
</evidence>
<gene>
    <name evidence="2" type="ORF">DSM3645_27947</name>
</gene>
<dbReference type="InterPro" id="IPR024983">
    <property type="entry name" value="CHAT_dom"/>
</dbReference>
<organism evidence="2 3">
    <name type="scientific">Blastopirellula marina DSM 3645</name>
    <dbReference type="NCBI Taxonomy" id="314230"/>
    <lineage>
        <taxon>Bacteria</taxon>
        <taxon>Pseudomonadati</taxon>
        <taxon>Planctomycetota</taxon>
        <taxon>Planctomycetia</taxon>
        <taxon>Pirellulales</taxon>
        <taxon>Pirellulaceae</taxon>
        <taxon>Blastopirellula</taxon>
    </lineage>
</organism>
<dbReference type="STRING" id="314230.DSM3645_27947"/>
<protein>
    <recommendedName>
        <fullName evidence="1">CHAT domain-containing protein</fullName>
    </recommendedName>
</protein>
<dbReference type="RefSeq" id="WP_002653483.1">
    <property type="nucleotide sequence ID" value="NZ_CH672376.1"/>
</dbReference>
<feature type="domain" description="CHAT" evidence="1">
    <location>
        <begin position="8"/>
        <end position="161"/>
    </location>
</feature>
<reference evidence="2 3" key="1">
    <citation type="submission" date="2006-02" db="EMBL/GenBank/DDBJ databases">
        <authorList>
            <person name="Amann R."/>
            <person name="Ferriera S."/>
            <person name="Johnson J."/>
            <person name="Kravitz S."/>
            <person name="Halpern A."/>
            <person name="Remington K."/>
            <person name="Beeson K."/>
            <person name="Tran B."/>
            <person name="Rogers Y.-H."/>
            <person name="Friedman R."/>
            <person name="Venter J.C."/>
        </authorList>
    </citation>
    <scope>NUCLEOTIDE SEQUENCE [LARGE SCALE GENOMIC DNA]</scope>
    <source>
        <strain evidence="2 3">DSM 3645</strain>
    </source>
</reference>
<dbReference type="AlphaFoldDB" id="A3ZP15"/>
<accession>A3ZP15</accession>
<dbReference type="HOGENOM" id="CLU_705286_0_0_0"/>
<dbReference type="Pfam" id="PF12770">
    <property type="entry name" value="CHAT"/>
    <property type="match status" value="1"/>
</dbReference>
<dbReference type="EMBL" id="AANZ01000004">
    <property type="protein sequence ID" value="EAQ81489.1"/>
    <property type="molecule type" value="Genomic_DNA"/>
</dbReference>
<name>A3ZP15_9BACT</name>
<dbReference type="Proteomes" id="UP000004358">
    <property type="component" value="Unassembled WGS sequence"/>
</dbReference>
<dbReference type="eggNOG" id="COG1672">
    <property type="taxonomic scope" value="Bacteria"/>
</dbReference>
<evidence type="ECO:0000313" key="2">
    <source>
        <dbReference type="EMBL" id="EAQ81489.1"/>
    </source>
</evidence>
<evidence type="ECO:0000313" key="3">
    <source>
        <dbReference type="Proteomes" id="UP000004358"/>
    </source>
</evidence>
<dbReference type="OrthoDB" id="166570at2"/>
<sequence length="391" mass="42813">MPDTNILLVCANPRGTDSLRTAEEDRTLRESIQLSRHRDKINIRTLNAATIDDLRRALLDNTFDIVHFSGHGTKNGLVFEDTNGRLMVPASDALAELLLRRSVKTVLLNACYSLSVGRLTSMGAEFTIATTGPISDPAAIEFTRGFYDAIGAGYDAADAYDEGMSTAKLKELHIDTILLRSGEEYAAPDQVASPSVNTDTTLPRTLLGIAVDTSGSMTSSIQNSSGSNLSRFRSVQESLTDIGTQVRDELLRRRENVDDQFRVFIYAFGMRIGSGVADIASLWRASKNIDLTSEIETRKRRYEEQGRQQAAKYGPLADLARRHGFGGIVDTLTDAAMSSAREKIVAEIGDQVLSEADRIGDSNLTAQELCEVFETERSTADHGFLNTLYTA</sequence>